<evidence type="ECO:0000256" key="7">
    <source>
        <dbReference type="ARBA" id="ARBA00023136"/>
    </source>
</evidence>
<dbReference type="AlphaFoldDB" id="A0A3N1P047"/>
<feature type="transmembrane region" description="Helical" evidence="8">
    <location>
        <begin position="137"/>
        <end position="161"/>
    </location>
</feature>
<evidence type="ECO:0000256" key="1">
    <source>
        <dbReference type="ARBA" id="ARBA00004651"/>
    </source>
</evidence>
<feature type="transmembrane region" description="Helical" evidence="8">
    <location>
        <begin position="71"/>
        <end position="92"/>
    </location>
</feature>
<reference evidence="9 10" key="1">
    <citation type="submission" date="2018-11" db="EMBL/GenBank/DDBJ databases">
        <title>Genomic Encyclopedia of Type Strains, Phase IV (KMG-IV): sequencing the most valuable type-strain genomes for metagenomic binning, comparative biology and taxonomic classification.</title>
        <authorList>
            <person name="Goeker M."/>
        </authorList>
    </citation>
    <scope>NUCLEOTIDE SEQUENCE [LARGE SCALE GENOMIC DNA]</scope>
    <source>
        <strain evidence="9 10">DSM 16974</strain>
    </source>
</reference>
<feature type="transmembrane region" description="Helical" evidence="8">
    <location>
        <begin position="46"/>
        <end position="65"/>
    </location>
</feature>
<feature type="transmembrane region" description="Helical" evidence="8">
    <location>
        <begin position="228"/>
        <end position="246"/>
    </location>
</feature>
<dbReference type="PANTHER" id="PTHR30269:SF37">
    <property type="entry name" value="MEMBRANE TRANSPORTER PROTEIN"/>
    <property type="match status" value="1"/>
</dbReference>
<evidence type="ECO:0000256" key="5">
    <source>
        <dbReference type="ARBA" id="ARBA00022692"/>
    </source>
</evidence>
<accession>A0A3N1P047</accession>
<keyword evidence="4 8" id="KW-1003">Cell membrane</keyword>
<dbReference type="EMBL" id="RJUK01000001">
    <property type="protein sequence ID" value="ROQ20961.1"/>
    <property type="molecule type" value="Genomic_DNA"/>
</dbReference>
<keyword evidence="3" id="KW-0813">Transport</keyword>
<comment type="subcellular location">
    <subcellularLocation>
        <location evidence="1 8">Cell membrane</location>
        <topology evidence="1 8">Multi-pass membrane protein</topology>
    </subcellularLocation>
</comment>
<dbReference type="InterPro" id="IPR002781">
    <property type="entry name" value="TM_pro_TauE-like"/>
</dbReference>
<gene>
    <name evidence="9" type="ORF">EDC38_1582</name>
</gene>
<comment type="caution">
    <text evidence="9">The sequence shown here is derived from an EMBL/GenBank/DDBJ whole genome shotgun (WGS) entry which is preliminary data.</text>
</comment>
<dbReference type="RefSeq" id="WP_024460947.1">
    <property type="nucleotide sequence ID" value="NZ_JBHYFO010000026.1"/>
</dbReference>
<evidence type="ECO:0000256" key="2">
    <source>
        <dbReference type="ARBA" id="ARBA00009142"/>
    </source>
</evidence>
<keyword evidence="5 8" id="KW-0812">Transmembrane</keyword>
<organism evidence="9 10">
    <name type="scientific">Marinimicrobium koreense</name>
    <dbReference type="NCBI Taxonomy" id="306545"/>
    <lineage>
        <taxon>Bacteria</taxon>
        <taxon>Pseudomonadati</taxon>
        <taxon>Pseudomonadota</taxon>
        <taxon>Gammaproteobacteria</taxon>
        <taxon>Cellvibrionales</taxon>
        <taxon>Cellvibrionaceae</taxon>
        <taxon>Marinimicrobium</taxon>
    </lineage>
</organism>
<feature type="transmembrane region" description="Helical" evidence="8">
    <location>
        <begin position="168"/>
        <end position="191"/>
    </location>
</feature>
<dbReference type="OrthoDB" id="7028171at2"/>
<proteinExistence type="inferred from homology"/>
<evidence type="ECO:0000313" key="9">
    <source>
        <dbReference type="EMBL" id="ROQ20961.1"/>
    </source>
</evidence>
<evidence type="ECO:0000256" key="4">
    <source>
        <dbReference type="ARBA" id="ARBA00022475"/>
    </source>
</evidence>
<dbReference type="GO" id="GO:0005886">
    <property type="term" value="C:plasma membrane"/>
    <property type="evidence" value="ECO:0007669"/>
    <property type="project" value="UniProtKB-SubCell"/>
</dbReference>
<keyword evidence="10" id="KW-1185">Reference proteome</keyword>
<feature type="transmembrane region" description="Helical" evidence="8">
    <location>
        <begin position="99"/>
        <end position="117"/>
    </location>
</feature>
<name>A0A3N1P047_9GAMM</name>
<evidence type="ECO:0000256" key="8">
    <source>
        <dbReference type="RuleBase" id="RU363041"/>
    </source>
</evidence>
<keyword evidence="7 8" id="KW-0472">Membrane</keyword>
<dbReference type="InterPro" id="IPR052017">
    <property type="entry name" value="TSUP"/>
</dbReference>
<feature type="transmembrane region" description="Helical" evidence="8">
    <location>
        <begin position="197"/>
        <end position="221"/>
    </location>
</feature>
<dbReference type="Pfam" id="PF01925">
    <property type="entry name" value="TauE"/>
    <property type="match status" value="1"/>
</dbReference>
<comment type="similarity">
    <text evidence="2 8">Belongs to the 4-toluene sulfonate uptake permease (TSUP) (TC 2.A.102) family.</text>
</comment>
<keyword evidence="6 8" id="KW-1133">Transmembrane helix</keyword>
<evidence type="ECO:0000313" key="10">
    <source>
        <dbReference type="Proteomes" id="UP000273643"/>
    </source>
</evidence>
<sequence length="255" mass="27859">MIGGWEFYALAIPVVLLVGLSKGGFGGGLGTLAVPALSLMIDPRMAAGILLPILCTMDLVSLWSFRGRWDWANLKIMFPWAMVGLLGGALTFQYMSVDMIRLMIGVMALYFVGHYLWGKYLLQRLHAHGPSVWRGGFWSGVSGYVSYIAHAGGPPIAIYLLPQHLPKTVFVGTTVLFFSVVNYTKLVPYAFFGQLNIGNITTALVLLPFAPLGVLLGVYLHKRVSDRWFYWTCYGLLLVAGIKLLVEGAAGLLAA</sequence>
<feature type="transmembrane region" description="Helical" evidence="8">
    <location>
        <begin position="12"/>
        <end position="34"/>
    </location>
</feature>
<dbReference type="PANTHER" id="PTHR30269">
    <property type="entry name" value="TRANSMEMBRANE PROTEIN YFCA"/>
    <property type="match status" value="1"/>
</dbReference>
<evidence type="ECO:0000256" key="6">
    <source>
        <dbReference type="ARBA" id="ARBA00022989"/>
    </source>
</evidence>
<evidence type="ECO:0000256" key="3">
    <source>
        <dbReference type="ARBA" id="ARBA00022448"/>
    </source>
</evidence>
<dbReference type="Proteomes" id="UP000273643">
    <property type="component" value="Unassembled WGS sequence"/>
</dbReference>
<protein>
    <recommendedName>
        <fullName evidence="8">Probable membrane transporter protein</fullName>
    </recommendedName>
</protein>